<evidence type="ECO:0000256" key="2">
    <source>
        <dbReference type="ARBA" id="ARBA00022448"/>
    </source>
</evidence>
<feature type="compositionally biased region" description="Low complexity" evidence="9">
    <location>
        <begin position="309"/>
        <end position="321"/>
    </location>
</feature>
<dbReference type="WBParaSite" id="jg26721">
    <property type="protein sequence ID" value="jg26721"/>
    <property type="gene ID" value="jg26721"/>
</dbReference>
<dbReference type="Gene3D" id="6.10.140.1350">
    <property type="match status" value="1"/>
</dbReference>
<dbReference type="InterPro" id="IPR024882">
    <property type="entry name" value="NUP58/p45/49"/>
</dbReference>
<keyword evidence="3" id="KW-0509">mRNA transport</keyword>
<dbReference type="Pfam" id="PF15967">
    <property type="entry name" value="Nucleoporin_FG2"/>
    <property type="match status" value="1"/>
</dbReference>
<protein>
    <submittedName>
        <fullName evidence="11">Uncharacterized protein</fullName>
    </submittedName>
</protein>
<keyword evidence="4" id="KW-0653">Protein transport</keyword>
<dbReference type="PANTHER" id="PTHR13437">
    <property type="entry name" value="NUCLEOPORIN P58/P45 NUCLEOPORIN-LIKE PROTEIN 1"/>
    <property type="match status" value="1"/>
</dbReference>
<dbReference type="Proteomes" id="UP000887574">
    <property type="component" value="Unplaced"/>
</dbReference>
<feature type="coiled-coil region" evidence="8">
    <location>
        <begin position="11"/>
        <end position="38"/>
    </location>
</feature>
<name>A0A915E4U9_9BILA</name>
<evidence type="ECO:0000256" key="4">
    <source>
        <dbReference type="ARBA" id="ARBA00022927"/>
    </source>
</evidence>
<keyword evidence="6" id="KW-0906">Nuclear pore complex</keyword>
<keyword evidence="10" id="KW-1185">Reference proteome</keyword>
<evidence type="ECO:0000256" key="9">
    <source>
        <dbReference type="SAM" id="MobiDB-lite"/>
    </source>
</evidence>
<dbReference type="GO" id="GO:0017056">
    <property type="term" value="F:structural constituent of nuclear pore"/>
    <property type="evidence" value="ECO:0007669"/>
    <property type="project" value="InterPro"/>
</dbReference>
<feature type="compositionally biased region" description="Polar residues" evidence="9">
    <location>
        <begin position="322"/>
        <end position="342"/>
    </location>
</feature>
<feature type="compositionally biased region" description="Polar residues" evidence="9">
    <location>
        <begin position="253"/>
        <end position="308"/>
    </location>
</feature>
<dbReference type="GO" id="GO:0015031">
    <property type="term" value="P:protein transport"/>
    <property type="evidence" value="ECO:0007669"/>
    <property type="project" value="UniProtKB-KW"/>
</dbReference>
<proteinExistence type="predicted"/>
<evidence type="ECO:0000256" key="6">
    <source>
        <dbReference type="ARBA" id="ARBA00023132"/>
    </source>
</evidence>
<dbReference type="AlphaFoldDB" id="A0A915E4U9"/>
<dbReference type="GO" id="GO:0051028">
    <property type="term" value="P:mRNA transport"/>
    <property type="evidence" value="ECO:0007669"/>
    <property type="project" value="UniProtKB-KW"/>
</dbReference>
<evidence type="ECO:0000256" key="8">
    <source>
        <dbReference type="SAM" id="Coils"/>
    </source>
</evidence>
<evidence type="ECO:0000256" key="7">
    <source>
        <dbReference type="ARBA" id="ARBA00023242"/>
    </source>
</evidence>
<keyword evidence="5" id="KW-0811">Translocation</keyword>
<keyword evidence="7" id="KW-0539">Nucleus</keyword>
<feature type="region of interest" description="Disordered" evidence="9">
    <location>
        <begin position="236"/>
        <end position="348"/>
    </location>
</feature>
<evidence type="ECO:0000256" key="3">
    <source>
        <dbReference type="ARBA" id="ARBA00022816"/>
    </source>
</evidence>
<dbReference type="GO" id="GO:0005643">
    <property type="term" value="C:nuclear pore"/>
    <property type="evidence" value="ECO:0007669"/>
    <property type="project" value="UniProtKB-SubCell"/>
</dbReference>
<dbReference type="GO" id="GO:0008139">
    <property type="term" value="F:nuclear localization sequence binding"/>
    <property type="evidence" value="ECO:0007669"/>
    <property type="project" value="InterPro"/>
</dbReference>
<comment type="subcellular location">
    <subcellularLocation>
        <location evidence="1">Nucleus</location>
        <location evidence="1">Nuclear pore complex</location>
    </subcellularLocation>
</comment>
<organism evidence="10 11">
    <name type="scientific">Ditylenchus dipsaci</name>
    <dbReference type="NCBI Taxonomy" id="166011"/>
    <lineage>
        <taxon>Eukaryota</taxon>
        <taxon>Metazoa</taxon>
        <taxon>Ecdysozoa</taxon>
        <taxon>Nematoda</taxon>
        <taxon>Chromadorea</taxon>
        <taxon>Rhabditida</taxon>
        <taxon>Tylenchina</taxon>
        <taxon>Tylenchomorpha</taxon>
        <taxon>Sphaerularioidea</taxon>
        <taxon>Anguinidae</taxon>
        <taxon>Anguininae</taxon>
        <taxon>Ditylenchus</taxon>
    </lineage>
</organism>
<accession>A0A915E4U9</accession>
<dbReference type="PANTHER" id="PTHR13437:SF2">
    <property type="entry name" value="NUCLEOPORIN P58_P45"/>
    <property type="match status" value="1"/>
</dbReference>
<sequence length="348" mass="37268">MQAMEYMHDIAGQHEHNLEEYRSNLNKLENILNYLVQENDGCSNVVSQKDLCDHIKRFDEIFATVANQVYSVNEDIEKLKDNYLEQRRKIYGRYASDPFQKQTNRDRKVIDVFSNLKGMDAFPSQSAILSMSQFMPKQAVAQPNAPTFGAPSFTSGTGIGIGGGMSNFNAPLVNTNTSTAGGGAGTGGSLFFGPSTKHPSLGNAASGMGSSTTPFAFSNPASSFGAANTQQSTVFGKPTMFGTAPPATFGQPAGQTQPFGGVSQQQAFKLQQPPASASTTVFGGNKPFSTPTLSNFAPASTSSLFGTGQATQQQQQQRFQQPTSNFQTQMHNAGGTLFQSTKPLFGKQ</sequence>
<keyword evidence="2" id="KW-0813">Transport</keyword>
<evidence type="ECO:0000256" key="5">
    <source>
        <dbReference type="ARBA" id="ARBA00023010"/>
    </source>
</evidence>
<evidence type="ECO:0000313" key="10">
    <source>
        <dbReference type="Proteomes" id="UP000887574"/>
    </source>
</evidence>
<reference evidence="11" key="1">
    <citation type="submission" date="2022-11" db="UniProtKB">
        <authorList>
            <consortium name="WormBaseParasite"/>
        </authorList>
    </citation>
    <scope>IDENTIFICATION</scope>
</reference>
<keyword evidence="8" id="KW-0175">Coiled coil</keyword>
<evidence type="ECO:0000256" key="1">
    <source>
        <dbReference type="ARBA" id="ARBA00004567"/>
    </source>
</evidence>
<evidence type="ECO:0000313" key="11">
    <source>
        <dbReference type="WBParaSite" id="jg26721"/>
    </source>
</evidence>